<evidence type="ECO:0000256" key="1">
    <source>
        <dbReference type="SAM" id="MobiDB-lite"/>
    </source>
</evidence>
<keyword evidence="4" id="KW-1185">Reference proteome</keyword>
<dbReference type="PROSITE" id="PS51257">
    <property type="entry name" value="PROKAR_LIPOPROTEIN"/>
    <property type="match status" value="1"/>
</dbReference>
<evidence type="ECO:0000313" key="3">
    <source>
        <dbReference type="EMBL" id="KAK7693237.1"/>
    </source>
</evidence>
<dbReference type="PANTHER" id="PTHR24030:SF0">
    <property type="entry name" value="PROTEIN CMSS1"/>
    <property type="match status" value="1"/>
</dbReference>
<dbReference type="AlphaFoldDB" id="A0AAW0GTE6"/>
<evidence type="ECO:0008006" key="5">
    <source>
        <dbReference type="Google" id="ProtNLM"/>
    </source>
</evidence>
<name>A0AAW0GTE6_9APHY</name>
<dbReference type="PANTHER" id="PTHR24030">
    <property type="entry name" value="PROTEIN CMSS1"/>
    <property type="match status" value="1"/>
</dbReference>
<sequence>MASKRIQESTFLSTLPSFSAVACTLFLLFFRSFFSPETCVRNRLMSTAMTRIKILPRPLYPTLSVSLTLTTLTMSKHGGDDLDDDFVPDELVALSDEEDNYHSPEDEDITALLSADETEPTKAEPIPNEAAAAKKRKRREKEKERKAKKQKIAQQAEVVETSVAAQPPVMLADYLSAMQAKTFSKMSSIELADMQIPESSLADTSSWAGSRNIDQLLEFTTQLLPTLKIRLAQRPKSPGSPTLIFVAGAALRVADVTRILKDKKFRGEKGGDVAKLFARHFKLEEHVEYMKRTKLSSAIGTPGRLGKLLELDALQTSQLSHVILDVSYRDAKKRSLLDIPETRDEVFKTILGHPKVLQRIKEGKTQVVLL</sequence>
<reference evidence="3 4" key="1">
    <citation type="submission" date="2022-09" db="EMBL/GenBank/DDBJ databases">
        <authorList>
            <person name="Palmer J.M."/>
        </authorList>
    </citation>
    <scope>NUCLEOTIDE SEQUENCE [LARGE SCALE GENOMIC DNA]</scope>
    <source>
        <strain evidence="3 4">DSM 7382</strain>
    </source>
</reference>
<dbReference type="Pfam" id="PF14617">
    <property type="entry name" value="CMS1"/>
    <property type="match status" value="1"/>
</dbReference>
<feature type="transmembrane region" description="Helical" evidence="2">
    <location>
        <begin position="12"/>
        <end position="34"/>
    </location>
</feature>
<accession>A0AAW0GTE6</accession>
<organism evidence="3 4">
    <name type="scientific">Cerrena zonata</name>
    <dbReference type="NCBI Taxonomy" id="2478898"/>
    <lineage>
        <taxon>Eukaryota</taxon>
        <taxon>Fungi</taxon>
        <taxon>Dikarya</taxon>
        <taxon>Basidiomycota</taxon>
        <taxon>Agaricomycotina</taxon>
        <taxon>Agaricomycetes</taxon>
        <taxon>Polyporales</taxon>
        <taxon>Cerrenaceae</taxon>
        <taxon>Cerrena</taxon>
    </lineage>
</organism>
<evidence type="ECO:0000313" key="4">
    <source>
        <dbReference type="Proteomes" id="UP001385951"/>
    </source>
</evidence>
<keyword evidence="2" id="KW-0472">Membrane</keyword>
<keyword evidence="2" id="KW-0812">Transmembrane</keyword>
<feature type="region of interest" description="Disordered" evidence="1">
    <location>
        <begin position="116"/>
        <end position="151"/>
    </location>
</feature>
<dbReference type="EMBL" id="JASBNA010000003">
    <property type="protein sequence ID" value="KAK7693237.1"/>
    <property type="molecule type" value="Genomic_DNA"/>
</dbReference>
<evidence type="ECO:0000256" key="2">
    <source>
        <dbReference type="SAM" id="Phobius"/>
    </source>
</evidence>
<feature type="compositionally biased region" description="Basic residues" evidence="1">
    <location>
        <begin position="133"/>
        <end position="151"/>
    </location>
</feature>
<keyword evidence="2" id="KW-1133">Transmembrane helix</keyword>
<dbReference type="GO" id="GO:0030686">
    <property type="term" value="C:90S preribosome"/>
    <property type="evidence" value="ECO:0007669"/>
    <property type="project" value="TreeGrafter"/>
</dbReference>
<proteinExistence type="predicted"/>
<dbReference type="InterPro" id="IPR032704">
    <property type="entry name" value="Cms1"/>
</dbReference>
<gene>
    <name evidence="3" type="ORF">QCA50_002803</name>
</gene>
<dbReference type="GO" id="GO:0005634">
    <property type="term" value="C:nucleus"/>
    <property type="evidence" value="ECO:0007669"/>
    <property type="project" value="TreeGrafter"/>
</dbReference>
<dbReference type="Proteomes" id="UP001385951">
    <property type="component" value="Unassembled WGS sequence"/>
</dbReference>
<protein>
    <recommendedName>
        <fullName evidence="5">Protein CMSS1</fullName>
    </recommendedName>
</protein>
<comment type="caution">
    <text evidence="3">The sequence shown here is derived from an EMBL/GenBank/DDBJ whole genome shotgun (WGS) entry which is preliminary data.</text>
</comment>